<proteinExistence type="predicted"/>
<accession>A0ACC1HHS9</accession>
<dbReference type="Proteomes" id="UP001145114">
    <property type="component" value="Unassembled WGS sequence"/>
</dbReference>
<sequence>MTGVSAPIYSLKELVARLHEVLGDQGLVGDSEDNVDKVRDLMNAYQCDLGNVAKDEDWRQFALYDGGRYTRNLIDSGNGKFNLLLLVWGEGQASPIHDHANSHCMMKLLDGELVETRYHMPGSPAAPSPNPGNSSSSSSSGPLEVIGEKSLSTNQVAYIHDKIGLHCMSNPDASCKAVSLHLYSPPFDLCRVFDGRTGAAKSSFCASYYSSSGKIDGQAQRCVYTNHSTSLDGATPCFSSIMDDEKGSDTSSVPSSPSTIANDDVAAMDKCVHSTSTGPDQRRRPFLPPTSYITTTN</sequence>
<dbReference type="EMBL" id="JAMZIH010005143">
    <property type="protein sequence ID" value="KAJ1676042.1"/>
    <property type="molecule type" value="Genomic_DNA"/>
</dbReference>
<evidence type="ECO:0000313" key="2">
    <source>
        <dbReference type="Proteomes" id="UP001145114"/>
    </source>
</evidence>
<organism evidence="1 2">
    <name type="scientific">Spiromyces aspiralis</name>
    <dbReference type="NCBI Taxonomy" id="68401"/>
    <lineage>
        <taxon>Eukaryota</taxon>
        <taxon>Fungi</taxon>
        <taxon>Fungi incertae sedis</taxon>
        <taxon>Zoopagomycota</taxon>
        <taxon>Kickxellomycotina</taxon>
        <taxon>Kickxellomycetes</taxon>
        <taxon>Kickxellales</taxon>
        <taxon>Kickxellaceae</taxon>
        <taxon>Spiromyces</taxon>
    </lineage>
</organism>
<name>A0ACC1HHS9_9FUNG</name>
<reference evidence="1" key="1">
    <citation type="submission" date="2022-06" db="EMBL/GenBank/DDBJ databases">
        <title>Phylogenomic reconstructions and comparative analyses of Kickxellomycotina fungi.</title>
        <authorList>
            <person name="Reynolds N.K."/>
            <person name="Stajich J.E."/>
            <person name="Barry K."/>
            <person name="Grigoriev I.V."/>
            <person name="Crous P."/>
            <person name="Smith M.E."/>
        </authorList>
    </citation>
    <scope>NUCLEOTIDE SEQUENCE</scope>
    <source>
        <strain evidence="1">RSA 2271</strain>
    </source>
</reference>
<comment type="caution">
    <text evidence="1">The sequence shown here is derived from an EMBL/GenBank/DDBJ whole genome shotgun (WGS) entry which is preliminary data.</text>
</comment>
<gene>
    <name evidence="1" type="ORF">EV182_000035</name>
</gene>
<evidence type="ECO:0000313" key="1">
    <source>
        <dbReference type="EMBL" id="KAJ1676042.1"/>
    </source>
</evidence>
<protein>
    <submittedName>
        <fullName evidence="1">Uncharacterized protein</fullName>
    </submittedName>
</protein>
<keyword evidence="2" id="KW-1185">Reference proteome</keyword>